<dbReference type="HOGENOM" id="CLU_101141_4_1_0"/>
<reference evidence="3" key="1">
    <citation type="submission" date="2014-11" db="EMBL/GenBank/DDBJ databases">
        <title>Hymenobacter sp. DG25B genome submission.</title>
        <authorList>
            <person name="Jung H.-Y."/>
            <person name="Kim M.K."/>
            <person name="Srinivasan S."/>
            <person name="Lim S."/>
        </authorList>
    </citation>
    <scope>NUCLEOTIDE SEQUENCE [LARGE SCALE GENOMIC DNA]</scope>
    <source>
        <strain evidence="3">DY59</strain>
    </source>
</reference>
<accession>A0A0A7KMD1</accession>
<dbReference type="KEGG" id="dsw:QR90_12850"/>
<keyword evidence="1" id="KW-0378">Hydrolase</keyword>
<dbReference type="EMBL" id="CP010028">
    <property type="protein sequence ID" value="AIZ45768.1"/>
    <property type="molecule type" value="Genomic_DNA"/>
</dbReference>
<dbReference type="Proteomes" id="UP000030634">
    <property type="component" value="Chromosome"/>
</dbReference>
<dbReference type="PANTHER" id="PTHR31793:SF37">
    <property type="entry name" value="ACYL-COA THIOESTER HYDROLASE YBGC"/>
    <property type="match status" value="1"/>
</dbReference>
<dbReference type="SUPFAM" id="SSF54637">
    <property type="entry name" value="Thioesterase/thiol ester dehydrase-isomerase"/>
    <property type="match status" value="1"/>
</dbReference>
<evidence type="ECO:0000313" key="2">
    <source>
        <dbReference type="EMBL" id="AIZ45768.1"/>
    </source>
</evidence>
<dbReference type="PANTHER" id="PTHR31793">
    <property type="entry name" value="4-HYDROXYBENZOYL-COA THIOESTERASE FAMILY MEMBER"/>
    <property type="match status" value="1"/>
</dbReference>
<dbReference type="GO" id="GO:0047617">
    <property type="term" value="F:fatty acyl-CoA hydrolase activity"/>
    <property type="evidence" value="ECO:0007669"/>
    <property type="project" value="TreeGrafter"/>
</dbReference>
<proteinExistence type="predicted"/>
<dbReference type="InterPro" id="IPR029069">
    <property type="entry name" value="HotDog_dom_sf"/>
</dbReference>
<gene>
    <name evidence="2" type="ORF">QR90_12850</name>
</gene>
<organism evidence="2 3">
    <name type="scientific">Deinococcus radiopugnans</name>
    <dbReference type="NCBI Taxonomy" id="57497"/>
    <lineage>
        <taxon>Bacteria</taxon>
        <taxon>Thermotogati</taxon>
        <taxon>Deinococcota</taxon>
        <taxon>Deinococci</taxon>
        <taxon>Deinococcales</taxon>
        <taxon>Deinococcaceae</taxon>
        <taxon>Deinococcus</taxon>
    </lineage>
</organism>
<evidence type="ECO:0000256" key="1">
    <source>
        <dbReference type="ARBA" id="ARBA00022801"/>
    </source>
</evidence>
<dbReference type="Pfam" id="PF13279">
    <property type="entry name" value="4HBT_2"/>
    <property type="match status" value="1"/>
</dbReference>
<dbReference type="CDD" id="cd00586">
    <property type="entry name" value="4HBT"/>
    <property type="match status" value="1"/>
</dbReference>
<dbReference type="RefSeq" id="WP_039685090.1">
    <property type="nucleotide sequence ID" value="NZ_CP010028.1"/>
</dbReference>
<protein>
    <submittedName>
        <fullName evidence="2">Thioesterase</fullName>
    </submittedName>
</protein>
<dbReference type="InterPro" id="IPR050563">
    <property type="entry name" value="4-hydroxybenzoyl-CoA_TE"/>
</dbReference>
<dbReference type="AlphaFoldDB" id="A0A0A7KMD1"/>
<name>A0A0A7KMD1_9DEIO</name>
<sequence>MRLTIPDTDTLWSSLPPARRHELVLTVGAAQLDELNHVNNTVYLGWCETVARAHAERLGMNTGALRALGAVPVARQHVITYHRPALLGDRVRVRTALTAHAGLRSVRAYTIDRLEGSGPAPRAVRLAECQTEWVWVDPVTGRPRRTPAEVIRRFGFEPAPQRPDQP</sequence>
<evidence type="ECO:0000313" key="3">
    <source>
        <dbReference type="Proteomes" id="UP000030634"/>
    </source>
</evidence>
<dbReference type="Gene3D" id="3.10.129.10">
    <property type="entry name" value="Hotdog Thioesterase"/>
    <property type="match status" value="2"/>
</dbReference>
<dbReference type="STRING" id="1182571.QR90_12850"/>